<dbReference type="GO" id="GO:0005737">
    <property type="term" value="C:cytoplasm"/>
    <property type="evidence" value="ECO:0007669"/>
    <property type="project" value="UniProtKB-SubCell"/>
</dbReference>
<dbReference type="SUPFAM" id="SSF52799">
    <property type="entry name" value="(Phosphotyrosine protein) phosphatases II"/>
    <property type="match status" value="1"/>
</dbReference>
<dbReference type="Pfam" id="PF03162">
    <property type="entry name" value="Y_phosphatase2"/>
    <property type="match status" value="1"/>
</dbReference>
<reference evidence="4" key="1">
    <citation type="submission" date="2013-04" db="EMBL/GenBank/DDBJ databases">
        <title>The Genome Sequence of Fonticula alba ATCC 38817.</title>
        <authorList>
            <consortium name="The Broad Institute Genomics Platform"/>
            <person name="Russ C."/>
            <person name="Cuomo C."/>
            <person name="Burger G."/>
            <person name="Gray M.W."/>
            <person name="Holland P.W.H."/>
            <person name="King N."/>
            <person name="Lang F.B.F."/>
            <person name="Roger A.J."/>
            <person name="Ruiz-Trillo I."/>
            <person name="Brown M."/>
            <person name="Walker B."/>
            <person name="Young S."/>
            <person name="Zeng Q."/>
            <person name="Gargeya S."/>
            <person name="Fitzgerald M."/>
            <person name="Haas B."/>
            <person name="Abouelleil A."/>
            <person name="Allen A.W."/>
            <person name="Alvarado L."/>
            <person name="Arachchi H.M."/>
            <person name="Berlin A.M."/>
            <person name="Chapman S.B."/>
            <person name="Gainer-Dewar J."/>
            <person name="Goldberg J."/>
            <person name="Griggs A."/>
            <person name="Gujja S."/>
            <person name="Hansen M."/>
            <person name="Howarth C."/>
            <person name="Imamovic A."/>
            <person name="Ireland A."/>
            <person name="Larimer J."/>
            <person name="McCowan C."/>
            <person name="Murphy C."/>
            <person name="Pearson M."/>
            <person name="Poon T.W."/>
            <person name="Priest M."/>
            <person name="Roberts A."/>
            <person name="Saif S."/>
            <person name="Shea T."/>
            <person name="Sisk P."/>
            <person name="Sykes S."/>
            <person name="Wortman J."/>
            <person name="Nusbaum C."/>
            <person name="Birren B."/>
        </authorList>
    </citation>
    <scope>NUCLEOTIDE SEQUENCE [LARGE SCALE GENOMIC DNA]</scope>
    <source>
        <strain evidence="4">ATCC 38817</strain>
    </source>
</reference>
<evidence type="ECO:0000256" key="1">
    <source>
        <dbReference type="ARBA" id="ARBA00004496"/>
    </source>
</evidence>
<accession>A0A058Z4W8</accession>
<dbReference type="OrthoDB" id="6375174at2759"/>
<keyword evidence="3" id="KW-0378">Hydrolase</keyword>
<dbReference type="FunFam" id="3.90.190.10:FF:000035">
    <property type="entry name" value="Tyrosine phosphatase, putative"/>
    <property type="match status" value="1"/>
</dbReference>
<evidence type="ECO:0008006" key="6">
    <source>
        <dbReference type="Google" id="ProtNLM"/>
    </source>
</evidence>
<dbReference type="EMBL" id="KB932207">
    <property type="protein sequence ID" value="KCV69181.1"/>
    <property type="molecule type" value="Genomic_DNA"/>
</dbReference>
<dbReference type="PANTHER" id="PTHR31126">
    <property type="entry name" value="TYROSINE-PROTEIN PHOSPHATASE"/>
    <property type="match status" value="1"/>
</dbReference>
<evidence type="ECO:0000313" key="4">
    <source>
        <dbReference type="EMBL" id="KCV69181.1"/>
    </source>
</evidence>
<dbReference type="InterPro" id="IPR004861">
    <property type="entry name" value="Siw14-like"/>
</dbReference>
<evidence type="ECO:0000256" key="3">
    <source>
        <dbReference type="ARBA" id="ARBA00022801"/>
    </source>
</evidence>
<dbReference type="InterPro" id="IPR029021">
    <property type="entry name" value="Prot-tyrosine_phosphatase-like"/>
</dbReference>
<name>A0A058Z4W8_FONAL</name>
<dbReference type="AlphaFoldDB" id="A0A058Z4W8"/>
<dbReference type="PANTHER" id="PTHR31126:SF18">
    <property type="entry name" value="PROTEIN-TYROSINE-PHOSPHATASE"/>
    <property type="match status" value="1"/>
</dbReference>
<dbReference type="Gene3D" id="3.90.190.10">
    <property type="entry name" value="Protein tyrosine phosphatase superfamily"/>
    <property type="match status" value="1"/>
</dbReference>
<dbReference type="RefSeq" id="XP_009496752.1">
    <property type="nucleotide sequence ID" value="XM_009498477.1"/>
</dbReference>
<keyword evidence="5" id="KW-1185">Reference proteome</keyword>
<sequence length="211" mass="22916">MSLLPPEHFALVEPGIFRCALSSLGASQLAFIQPLSLKTVVVLSPDTLPRALSEFFMENGVEVHSIGLRCLRLGSYSSQTDDTSSSGLGYSSPGSYLSTRLMKEALELALDSSNHPLLVTCSSGIYQSSVFAACLRKLQGWCFSSLLFEYRSFAAGGKPRLLDEHFIERFDTDLVNIPERHKLTDWSQSFLLPSSASEAEGRSPGAGDVAC</sequence>
<dbReference type="GO" id="GO:0016791">
    <property type="term" value="F:phosphatase activity"/>
    <property type="evidence" value="ECO:0007669"/>
    <property type="project" value="InterPro"/>
</dbReference>
<dbReference type="STRING" id="691883.A0A058Z4W8"/>
<dbReference type="PRINTS" id="PR01911">
    <property type="entry name" value="PFDSPHPHTASE"/>
</dbReference>
<dbReference type="GeneID" id="20529318"/>
<protein>
    <recommendedName>
        <fullName evidence="6">Tyrosine-protein phosphatase domain-containing protein</fullName>
    </recommendedName>
</protein>
<dbReference type="InterPro" id="IPR020428">
    <property type="entry name" value="PFA-DSPs"/>
</dbReference>
<gene>
    <name evidence="4" type="ORF">H696_04593</name>
</gene>
<comment type="subcellular location">
    <subcellularLocation>
        <location evidence="1">Cytoplasm</location>
    </subcellularLocation>
</comment>
<keyword evidence="2" id="KW-0963">Cytoplasm</keyword>
<proteinExistence type="predicted"/>
<dbReference type="OMA" id="GMATWKP"/>
<dbReference type="Proteomes" id="UP000030693">
    <property type="component" value="Unassembled WGS sequence"/>
</dbReference>
<evidence type="ECO:0000313" key="5">
    <source>
        <dbReference type="Proteomes" id="UP000030693"/>
    </source>
</evidence>
<organism evidence="4">
    <name type="scientific">Fonticula alba</name>
    <name type="common">Slime mold</name>
    <dbReference type="NCBI Taxonomy" id="691883"/>
    <lineage>
        <taxon>Eukaryota</taxon>
        <taxon>Rotosphaerida</taxon>
        <taxon>Fonticulaceae</taxon>
        <taxon>Fonticula</taxon>
    </lineage>
</organism>
<dbReference type="eggNOG" id="KOG1572">
    <property type="taxonomic scope" value="Eukaryota"/>
</dbReference>
<evidence type="ECO:0000256" key="2">
    <source>
        <dbReference type="ARBA" id="ARBA00022490"/>
    </source>
</evidence>